<organism evidence="1 2">
    <name type="scientific">Enterococcus rivorum</name>
    <dbReference type="NCBI Taxonomy" id="762845"/>
    <lineage>
        <taxon>Bacteria</taxon>
        <taxon>Bacillati</taxon>
        <taxon>Bacillota</taxon>
        <taxon>Bacilli</taxon>
        <taxon>Lactobacillales</taxon>
        <taxon>Enterococcaceae</taxon>
        <taxon>Enterococcus</taxon>
    </lineage>
</organism>
<reference evidence="1 2" key="1">
    <citation type="submission" date="2016-09" db="EMBL/GenBank/DDBJ databases">
        <authorList>
            <person name="Capua I."/>
            <person name="De Benedictis P."/>
            <person name="Joannis T."/>
            <person name="Lombin L.H."/>
            <person name="Cattoli G."/>
        </authorList>
    </citation>
    <scope>NUCLEOTIDE SEQUENCE [LARGE SCALE GENOMIC DNA]</scope>
    <source>
        <strain evidence="1 2">LMG 25899</strain>
    </source>
</reference>
<dbReference type="OrthoDB" id="4772211at2"/>
<dbReference type="RefSeq" id="WP_069699107.1">
    <property type="nucleotide sequence ID" value="NZ_JAGGMA010000036.1"/>
</dbReference>
<dbReference type="InterPro" id="IPR035897">
    <property type="entry name" value="Toll_tir_struct_dom_sf"/>
</dbReference>
<gene>
    <name evidence="1" type="ORF">BCR26_03235</name>
</gene>
<dbReference type="EMBL" id="MIEK01000034">
    <property type="protein sequence ID" value="OEH81786.1"/>
    <property type="molecule type" value="Genomic_DNA"/>
</dbReference>
<comment type="caution">
    <text evidence="1">The sequence shown here is derived from an EMBL/GenBank/DDBJ whole genome shotgun (WGS) entry which is preliminary data.</text>
</comment>
<dbReference type="AlphaFoldDB" id="A0A1E5KV77"/>
<sequence length="258" mass="30206">MPNEKIFISHCEKDHIIVNGFIELLASLDIHQIVCSSLSQYKLPNEENIYDYLKNTSQHSPYVIYFLSENYYGDYACLNEMGALWVTAKEEQQLALLLDDFNFSNLQGAIEPRPIGIKLSQLHCNQRISQLITDLYAYLGLESQGLSHKKQLEINKFIQKFASLTEDSNNYFYSTILETRSTDYWPEAQFLKIEKRIPQNKLEDRIHLDNETHWLVYLNGMDCPIVENDYVRFKITGKSKISKDKCERRIYLSDIIIL</sequence>
<proteinExistence type="predicted"/>
<dbReference type="Gene3D" id="3.40.50.10140">
    <property type="entry name" value="Toll/interleukin-1 receptor homology (TIR) domain"/>
    <property type="match status" value="1"/>
</dbReference>
<evidence type="ECO:0000313" key="2">
    <source>
        <dbReference type="Proteomes" id="UP000095256"/>
    </source>
</evidence>
<protein>
    <submittedName>
        <fullName evidence="1">Uncharacterized protein</fullName>
    </submittedName>
</protein>
<accession>A0A1E5KV77</accession>
<dbReference type="Proteomes" id="UP000095256">
    <property type="component" value="Unassembled WGS sequence"/>
</dbReference>
<keyword evidence="2" id="KW-1185">Reference proteome</keyword>
<dbReference type="SUPFAM" id="SSF52200">
    <property type="entry name" value="Toll/Interleukin receptor TIR domain"/>
    <property type="match status" value="1"/>
</dbReference>
<evidence type="ECO:0000313" key="1">
    <source>
        <dbReference type="EMBL" id="OEH81786.1"/>
    </source>
</evidence>
<name>A0A1E5KV77_9ENTE</name>